<gene>
    <name evidence="2" type="ORF">IV53_GL000411</name>
</gene>
<organism evidence="2 3">
    <name type="scientific">Ligilactobacillus ceti DSM 22408</name>
    <dbReference type="NCBI Taxonomy" id="1122146"/>
    <lineage>
        <taxon>Bacteria</taxon>
        <taxon>Bacillati</taxon>
        <taxon>Bacillota</taxon>
        <taxon>Bacilli</taxon>
        <taxon>Lactobacillales</taxon>
        <taxon>Lactobacillaceae</taxon>
        <taxon>Ligilactobacillus</taxon>
    </lineage>
</organism>
<evidence type="ECO:0000259" key="1">
    <source>
        <dbReference type="Pfam" id="PF01520"/>
    </source>
</evidence>
<dbReference type="Pfam" id="PF01520">
    <property type="entry name" value="Amidase_3"/>
    <property type="match status" value="1"/>
</dbReference>
<name>A0A0R2KGE9_9LACO</name>
<sequence length="229" mass="25920">MQYGKQKINNKYYLFNQFNGKMMTGWILLNGVQYYCYSDGHMAIDEIIDGKKLDINGKYIAVKLFVISGHGAGDPGACANGYREADLTRLLAKQIKQLGGNRVLISEYDRDYYQDNGITKLKLPITTSIIELHLDSASPTARGGHIIKQKGTKATESDIKLEKLITKYLPGRSKKIVYRDNLANPKRAMKQGYDYRLMECGFITNKKDVKEFHEYLSELAKGILEAFGV</sequence>
<evidence type="ECO:0000313" key="2">
    <source>
        <dbReference type="EMBL" id="KRN88447.1"/>
    </source>
</evidence>
<proteinExistence type="predicted"/>
<dbReference type="GO" id="GO:0009253">
    <property type="term" value="P:peptidoglycan catabolic process"/>
    <property type="evidence" value="ECO:0007669"/>
    <property type="project" value="InterPro"/>
</dbReference>
<reference evidence="2 3" key="1">
    <citation type="journal article" date="2015" name="Genome Announc.">
        <title>Expanding the biotechnology potential of lactobacilli through comparative genomics of 213 strains and associated genera.</title>
        <authorList>
            <person name="Sun Z."/>
            <person name="Harris H.M."/>
            <person name="McCann A."/>
            <person name="Guo C."/>
            <person name="Argimon S."/>
            <person name="Zhang W."/>
            <person name="Yang X."/>
            <person name="Jeffery I.B."/>
            <person name="Cooney J.C."/>
            <person name="Kagawa T.F."/>
            <person name="Liu W."/>
            <person name="Song Y."/>
            <person name="Salvetti E."/>
            <person name="Wrobel A."/>
            <person name="Rasinkangas P."/>
            <person name="Parkhill J."/>
            <person name="Rea M.C."/>
            <person name="O'Sullivan O."/>
            <person name="Ritari J."/>
            <person name="Douillard F.P."/>
            <person name="Paul Ross R."/>
            <person name="Yang R."/>
            <person name="Briner A.E."/>
            <person name="Felis G.E."/>
            <person name="de Vos W.M."/>
            <person name="Barrangou R."/>
            <person name="Klaenhammer T.R."/>
            <person name="Caufield P.W."/>
            <person name="Cui Y."/>
            <person name="Zhang H."/>
            <person name="O'Toole P.W."/>
        </authorList>
    </citation>
    <scope>NUCLEOTIDE SEQUENCE [LARGE SCALE GENOMIC DNA]</scope>
    <source>
        <strain evidence="2 3">DSM 22408</strain>
    </source>
</reference>
<dbReference type="Gene3D" id="3.40.630.40">
    <property type="entry name" value="Zn-dependent exopeptidases"/>
    <property type="match status" value="1"/>
</dbReference>
<dbReference type="InterPro" id="IPR002508">
    <property type="entry name" value="MurNAc-LAA_cat"/>
</dbReference>
<comment type="caution">
    <text evidence="2">The sequence shown here is derived from an EMBL/GenBank/DDBJ whole genome shotgun (WGS) entry which is preliminary data.</text>
</comment>
<dbReference type="SUPFAM" id="SSF53187">
    <property type="entry name" value="Zn-dependent exopeptidases"/>
    <property type="match status" value="1"/>
</dbReference>
<dbReference type="EMBL" id="JQBZ01000025">
    <property type="protein sequence ID" value="KRN88447.1"/>
    <property type="molecule type" value="Genomic_DNA"/>
</dbReference>
<accession>A0A0R2KGE9</accession>
<dbReference type="SUPFAM" id="SSF69360">
    <property type="entry name" value="Cell wall binding repeat"/>
    <property type="match status" value="1"/>
</dbReference>
<dbReference type="AlphaFoldDB" id="A0A0R2KGE9"/>
<dbReference type="PATRIC" id="fig|1122146.4.peg.423"/>
<protein>
    <recommendedName>
        <fullName evidence="1">MurNAc-LAA domain-containing protein</fullName>
    </recommendedName>
</protein>
<feature type="domain" description="MurNAc-LAA" evidence="1">
    <location>
        <begin position="66"/>
        <end position="226"/>
    </location>
</feature>
<keyword evidence="3" id="KW-1185">Reference proteome</keyword>
<evidence type="ECO:0000313" key="3">
    <source>
        <dbReference type="Proteomes" id="UP000051500"/>
    </source>
</evidence>
<dbReference type="Proteomes" id="UP000051500">
    <property type="component" value="Unassembled WGS sequence"/>
</dbReference>
<dbReference type="Gene3D" id="2.10.270.10">
    <property type="entry name" value="Cholin Binding"/>
    <property type="match status" value="1"/>
</dbReference>
<dbReference type="STRING" id="1122146.IV53_GL000411"/>
<dbReference type="GO" id="GO:0008745">
    <property type="term" value="F:N-acetylmuramoyl-L-alanine amidase activity"/>
    <property type="evidence" value="ECO:0007669"/>
    <property type="project" value="InterPro"/>
</dbReference>